<dbReference type="InterPro" id="IPR036397">
    <property type="entry name" value="RNaseH_sf"/>
</dbReference>
<organism evidence="1 2">
    <name type="scientific">Klebsiella phage KP8</name>
    <dbReference type="NCBI Taxonomy" id="2099850"/>
    <lineage>
        <taxon>Viruses</taxon>
        <taxon>Duplodnaviria</taxon>
        <taxon>Heunggongvirae</taxon>
        <taxon>Uroviricota</taxon>
        <taxon>Caudoviricetes</taxon>
        <taxon>Schitoviridae</taxon>
        <taxon>Enquatrovirinae</taxon>
        <taxon>Kaypoctavirus</taxon>
        <taxon>Kaypoctavirus KP8</taxon>
    </lineage>
</organism>
<dbReference type="EMBL" id="MG922974">
    <property type="protein sequence ID" value="AVJ48969.2"/>
    <property type="molecule type" value="Genomic_DNA"/>
</dbReference>
<name>A0A2P1CCK9_9CAUD</name>
<dbReference type="Proteomes" id="UP000241488">
    <property type="component" value="Segment"/>
</dbReference>
<keyword evidence="2" id="KW-1185">Reference proteome</keyword>
<sequence>MKIPVLGCDPSFRNWGLARGMLDLNTGIFTDVELLLVETKPDDTKQVRKNSKDIARCVDITSGVIDWFKWATIVFVEVPVGSQSANGMKSYGVCVGILGAFRAMGIQLIEVNPTENKLALTGCKTASKDSMIQAAQSFYPEANWLRDSKGKLLNKNEHLADAIGSIYAGVNTPAFQTILKLYEKV</sequence>
<dbReference type="InterPro" id="IPR012337">
    <property type="entry name" value="RNaseH-like_sf"/>
</dbReference>
<dbReference type="GO" id="GO:0003676">
    <property type="term" value="F:nucleic acid binding"/>
    <property type="evidence" value="ECO:0007669"/>
    <property type="project" value="InterPro"/>
</dbReference>
<evidence type="ECO:0000313" key="1">
    <source>
        <dbReference type="EMBL" id="AVJ48969.2"/>
    </source>
</evidence>
<protein>
    <submittedName>
        <fullName evidence="1">Holliday junction resolvase</fullName>
    </submittedName>
</protein>
<dbReference type="GeneID" id="55607689"/>
<proteinExistence type="predicted"/>
<dbReference type="KEGG" id="vg:55607689"/>
<dbReference type="Gene3D" id="3.30.420.10">
    <property type="entry name" value="Ribonuclease H-like superfamily/Ribonuclease H"/>
    <property type="match status" value="1"/>
</dbReference>
<dbReference type="SUPFAM" id="SSF53098">
    <property type="entry name" value="Ribonuclease H-like"/>
    <property type="match status" value="1"/>
</dbReference>
<accession>A0A2P1CCK9</accession>
<evidence type="ECO:0000313" key="2">
    <source>
        <dbReference type="Proteomes" id="UP000241488"/>
    </source>
</evidence>
<dbReference type="RefSeq" id="YP_009837499.1">
    <property type="nucleotide sequence ID" value="NC_048700.1"/>
</dbReference>
<reference evidence="2" key="1">
    <citation type="submission" date="2018-02" db="EMBL/GenBank/DDBJ databases">
        <title>Complete genome of Klebsiella pneumoniae Podoviridae bacteriophage KP8.</title>
        <authorList>
            <person name="Bokovaya O."/>
            <person name="Tikunov A."/>
            <person name="Morozova V."/>
        </authorList>
    </citation>
    <scope>NUCLEOTIDE SEQUENCE [LARGE SCALE GENOMIC DNA]</scope>
</reference>